<protein>
    <submittedName>
        <fullName evidence="1">Uncharacterized protein</fullName>
    </submittedName>
</protein>
<dbReference type="Proteomes" id="UP000499080">
    <property type="component" value="Unassembled WGS sequence"/>
</dbReference>
<organism evidence="1 2">
    <name type="scientific">Araneus ventricosus</name>
    <name type="common">Orbweaver spider</name>
    <name type="synonym">Epeira ventricosa</name>
    <dbReference type="NCBI Taxonomy" id="182803"/>
    <lineage>
        <taxon>Eukaryota</taxon>
        <taxon>Metazoa</taxon>
        <taxon>Ecdysozoa</taxon>
        <taxon>Arthropoda</taxon>
        <taxon>Chelicerata</taxon>
        <taxon>Arachnida</taxon>
        <taxon>Araneae</taxon>
        <taxon>Araneomorphae</taxon>
        <taxon>Entelegynae</taxon>
        <taxon>Araneoidea</taxon>
        <taxon>Araneidae</taxon>
        <taxon>Araneus</taxon>
    </lineage>
</organism>
<evidence type="ECO:0000313" key="1">
    <source>
        <dbReference type="EMBL" id="GBM32124.1"/>
    </source>
</evidence>
<comment type="caution">
    <text evidence="1">The sequence shown here is derived from an EMBL/GenBank/DDBJ whole genome shotgun (WGS) entry which is preliminary data.</text>
</comment>
<reference evidence="1 2" key="1">
    <citation type="journal article" date="2019" name="Sci. Rep.">
        <title>Orb-weaving spider Araneus ventricosus genome elucidates the spidroin gene catalogue.</title>
        <authorList>
            <person name="Kono N."/>
            <person name="Nakamura H."/>
            <person name="Ohtoshi R."/>
            <person name="Moran D.A.P."/>
            <person name="Shinohara A."/>
            <person name="Yoshida Y."/>
            <person name="Fujiwara M."/>
            <person name="Mori M."/>
            <person name="Tomita M."/>
            <person name="Arakawa K."/>
        </authorList>
    </citation>
    <scope>NUCLEOTIDE SEQUENCE [LARGE SCALE GENOMIC DNA]</scope>
</reference>
<accession>A0A4Y2EW19</accession>
<sequence>MKPTAPVMTRCGEKITKQDPDLKKACYDCEKPKVMLYRPENLCSDQIAKLQQSCSANLQACHGKSGSLKQVNANELVTTRQTCHKLAASNSLQTIEKQSTKTASDWNPQTTHFIARHLASALATQPAEV</sequence>
<proteinExistence type="predicted"/>
<gene>
    <name evidence="1" type="ORF">AVEN_11913_1</name>
</gene>
<dbReference type="AlphaFoldDB" id="A0A4Y2EW19"/>
<keyword evidence="2" id="KW-1185">Reference proteome</keyword>
<evidence type="ECO:0000313" key="2">
    <source>
        <dbReference type="Proteomes" id="UP000499080"/>
    </source>
</evidence>
<name>A0A4Y2EW19_ARAVE</name>
<dbReference type="EMBL" id="BGPR01000699">
    <property type="protein sequence ID" value="GBM32124.1"/>
    <property type="molecule type" value="Genomic_DNA"/>
</dbReference>